<protein>
    <recommendedName>
        <fullName evidence="2">Peptidase S1 domain-containing protein</fullName>
    </recommendedName>
</protein>
<evidence type="ECO:0000313" key="3">
    <source>
        <dbReference type="EMBL" id="CAK1547837.1"/>
    </source>
</evidence>
<organism evidence="3 4">
    <name type="scientific">Leptosia nina</name>
    <dbReference type="NCBI Taxonomy" id="320188"/>
    <lineage>
        <taxon>Eukaryota</taxon>
        <taxon>Metazoa</taxon>
        <taxon>Ecdysozoa</taxon>
        <taxon>Arthropoda</taxon>
        <taxon>Hexapoda</taxon>
        <taxon>Insecta</taxon>
        <taxon>Pterygota</taxon>
        <taxon>Neoptera</taxon>
        <taxon>Endopterygota</taxon>
        <taxon>Lepidoptera</taxon>
        <taxon>Glossata</taxon>
        <taxon>Ditrysia</taxon>
        <taxon>Papilionoidea</taxon>
        <taxon>Pieridae</taxon>
        <taxon>Pierinae</taxon>
        <taxon>Leptosia</taxon>
    </lineage>
</organism>
<dbReference type="GO" id="GO:0004252">
    <property type="term" value="F:serine-type endopeptidase activity"/>
    <property type="evidence" value="ECO:0007669"/>
    <property type="project" value="InterPro"/>
</dbReference>
<dbReference type="AlphaFoldDB" id="A0AAV1JIG1"/>
<dbReference type="InterPro" id="IPR001254">
    <property type="entry name" value="Trypsin_dom"/>
</dbReference>
<gene>
    <name evidence="3" type="ORF">LNINA_LOCUS7279</name>
</gene>
<name>A0AAV1JIG1_9NEOP</name>
<evidence type="ECO:0000313" key="4">
    <source>
        <dbReference type="Proteomes" id="UP001497472"/>
    </source>
</evidence>
<dbReference type="Gene3D" id="2.40.10.10">
    <property type="entry name" value="Trypsin-like serine proteases"/>
    <property type="match status" value="1"/>
</dbReference>
<dbReference type="Proteomes" id="UP001497472">
    <property type="component" value="Unassembled WGS sequence"/>
</dbReference>
<feature type="domain" description="Peptidase S1" evidence="2">
    <location>
        <begin position="5"/>
        <end position="296"/>
    </location>
</feature>
<dbReference type="PANTHER" id="PTHR24260">
    <property type="match status" value="1"/>
</dbReference>
<keyword evidence="4" id="KW-1185">Reference proteome</keyword>
<sequence>MWRRLIPGVALVAVVVCQFFDCHDDPAFEPEEGPLGELQFTWLGALQYIHVKNGTPHYFRVPRVVLISRQFVLSTAVDAALIPEGYALGNIVFGDYERDEMECKTSLEELAQGRECEPAVLLMPIADVLLHPEYKHFNVRNSIALLKLITPIKSQYMVPACLPFKNFAITKAGKQTTESLLHIDFSSDVPRDFIEEEKDIQKVKLLPRELCYLYDALPTLGNVTKLPKDRVACTTGCGYQSGSPVFIHEHTGHWSIVAISQGGSPCQDPLRVRRPPPPPIHTLIHPYVPWITAAITGKAVGAFAKDDPFGYVMPRTSIYDLIAHTWVGHWWMGGLRCYDRGEAADDIFRFYHEIFQIKPTTVTYLAYYLEIDAAHDTMIICVKVGMPYRLGQPKVWQLDSPEIKVRIPVRGFQHVYKIQVEAWAYNATESLSSSIDDSSTEEK</sequence>
<dbReference type="PROSITE" id="PS50240">
    <property type="entry name" value="TRYPSIN_DOM"/>
    <property type="match status" value="1"/>
</dbReference>
<dbReference type="PANTHER" id="PTHR24260:SF145">
    <property type="entry name" value="FI17609P1-RELATED"/>
    <property type="match status" value="1"/>
</dbReference>
<dbReference type="SUPFAM" id="SSF50494">
    <property type="entry name" value="Trypsin-like serine proteases"/>
    <property type="match status" value="1"/>
</dbReference>
<proteinExistence type="predicted"/>
<dbReference type="GO" id="GO:0006508">
    <property type="term" value="P:proteolysis"/>
    <property type="evidence" value="ECO:0007669"/>
    <property type="project" value="InterPro"/>
</dbReference>
<dbReference type="InterPro" id="IPR009003">
    <property type="entry name" value="Peptidase_S1_PA"/>
</dbReference>
<comment type="caution">
    <text evidence="3">The sequence shown here is derived from an EMBL/GenBank/DDBJ whole genome shotgun (WGS) entry which is preliminary data.</text>
</comment>
<feature type="signal peptide" evidence="1">
    <location>
        <begin position="1"/>
        <end position="17"/>
    </location>
</feature>
<evidence type="ECO:0000259" key="2">
    <source>
        <dbReference type="PROSITE" id="PS50240"/>
    </source>
</evidence>
<keyword evidence="1" id="KW-0732">Signal</keyword>
<dbReference type="EMBL" id="CAVLEF010000009">
    <property type="protein sequence ID" value="CAK1547837.1"/>
    <property type="molecule type" value="Genomic_DNA"/>
</dbReference>
<evidence type="ECO:0000256" key="1">
    <source>
        <dbReference type="SAM" id="SignalP"/>
    </source>
</evidence>
<feature type="chain" id="PRO_5043505635" description="Peptidase S1 domain-containing protein" evidence="1">
    <location>
        <begin position="18"/>
        <end position="443"/>
    </location>
</feature>
<dbReference type="InterPro" id="IPR051333">
    <property type="entry name" value="CLIP_Serine_Protease"/>
</dbReference>
<reference evidence="3 4" key="1">
    <citation type="submission" date="2023-11" db="EMBL/GenBank/DDBJ databases">
        <authorList>
            <person name="Okamura Y."/>
        </authorList>
    </citation>
    <scope>NUCLEOTIDE SEQUENCE [LARGE SCALE GENOMIC DNA]</scope>
</reference>
<accession>A0AAV1JIG1</accession>
<dbReference type="InterPro" id="IPR043504">
    <property type="entry name" value="Peptidase_S1_PA_chymotrypsin"/>
</dbReference>